<evidence type="ECO:0000259" key="5">
    <source>
        <dbReference type="Pfam" id="PF01841"/>
    </source>
</evidence>
<evidence type="ECO:0000256" key="2">
    <source>
        <dbReference type="PROSITE-ProRule" id="PRU00591"/>
    </source>
</evidence>
<dbReference type="Gene3D" id="3.10.620.30">
    <property type="match status" value="1"/>
</dbReference>
<dbReference type="AlphaFoldDB" id="B2TLL1"/>
<dbReference type="KEGG" id="cbk:CLL_A2108"/>
<feature type="repeat" description="Cell wall-binding" evidence="2">
    <location>
        <begin position="930"/>
        <end position="950"/>
    </location>
</feature>
<keyword evidence="4" id="KW-0732">Signal</keyword>
<evidence type="ECO:0000313" key="6">
    <source>
        <dbReference type="EMBL" id="ACD24473.1"/>
    </source>
</evidence>
<feature type="domain" description="Transglutaminase-like" evidence="5">
    <location>
        <begin position="233"/>
        <end position="321"/>
    </location>
</feature>
<reference evidence="6" key="2">
    <citation type="submission" date="2009-08" db="EMBL/GenBank/DDBJ databases">
        <authorList>
            <person name="Shrivastava S."/>
            <person name="Brinkac L.M."/>
            <person name="Dodson R.J."/>
            <person name="Harkins D.M."/>
            <person name="Durkin A.S."/>
            <person name="Sutton G."/>
        </authorList>
    </citation>
    <scope>NUCLEOTIDE SEQUENCE</scope>
    <source>
        <strain evidence="6">Eklund 17B</strain>
    </source>
</reference>
<reference evidence="6" key="1">
    <citation type="submission" date="2009-06" db="EMBL/GenBank/DDBJ databases">
        <authorList>
            <consortium name="US DOE Joint Genome Institute (JGI-PGF)"/>
            <person name="Lucas S."/>
            <person name="Copeland A."/>
            <person name="Lapidus A."/>
            <person name="Glavina del Rio T."/>
            <person name="Dalin E."/>
            <person name="Tice H."/>
            <person name="Bruce D."/>
            <person name="Goodwin L."/>
            <person name="Pitluck S."/>
            <person name="Kyrpides N."/>
            <person name="Mavromatis K."/>
            <person name="Ivanova N."/>
            <person name="Saunders E."/>
            <person name="Brettin T."/>
            <person name="Detter J.C."/>
            <person name="Han C."/>
            <person name="Larimer F."/>
            <person name="Land M."/>
            <person name="Hauser L."/>
            <person name="Markowitz V."/>
            <person name="Cheng J.-F."/>
            <person name="Hugenholtz P."/>
            <person name="Woyke T."/>
            <person name="Wu D."/>
            <person name="Gronow S."/>
            <person name="Klenk H.-P."/>
            <person name="Eisen J.A."/>
        </authorList>
    </citation>
    <scope>NUCLEOTIDE SEQUENCE</scope>
    <source>
        <strain evidence="6">Eklund 17B</strain>
    </source>
</reference>
<dbReference type="PATRIC" id="fig|935198.13.peg.2062"/>
<evidence type="ECO:0000256" key="4">
    <source>
        <dbReference type="SAM" id="SignalP"/>
    </source>
</evidence>
<dbReference type="InterPro" id="IPR038765">
    <property type="entry name" value="Papain-like_cys_pep_sf"/>
</dbReference>
<dbReference type="SUPFAM" id="SSF54001">
    <property type="entry name" value="Cysteine proteinases"/>
    <property type="match status" value="1"/>
</dbReference>
<dbReference type="InterPro" id="IPR018337">
    <property type="entry name" value="Cell_wall/Cho-bd_repeat"/>
</dbReference>
<feature type="repeat" description="Cell wall-binding" evidence="2">
    <location>
        <begin position="971"/>
        <end position="991"/>
    </location>
</feature>
<dbReference type="Gene3D" id="2.10.270.10">
    <property type="entry name" value="Cholin Binding"/>
    <property type="match status" value="1"/>
</dbReference>
<dbReference type="Pfam" id="PF01841">
    <property type="entry name" value="Transglut_core"/>
    <property type="match status" value="1"/>
</dbReference>
<accession>U4P6J6</accession>
<dbReference type="Gene3D" id="1.20.1270.70">
    <property type="entry name" value="Designed single chain three-helix bundle"/>
    <property type="match status" value="3"/>
</dbReference>
<dbReference type="Pfam" id="PF19127">
    <property type="entry name" value="Choline_bind_3"/>
    <property type="match status" value="1"/>
</dbReference>
<feature type="region of interest" description="Disordered" evidence="3">
    <location>
        <begin position="737"/>
        <end position="768"/>
    </location>
</feature>
<feature type="signal peptide" evidence="4">
    <location>
        <begin position="1"/>
        <end position="27"/>
    </location>
</feature>
<dbReference type="Pfam" id="PF01473">
    <property type="entry name" value="Choline_bind_1"/>
    <property type="match status" value="1"/>
</dbReference>
<name>B2TLL1_CLOBB</name>
<evidence type="ECO:0000256" key="1">
    <source>
        <dbReference type="ARBA" id="ARBA00022737"/>
    </source>
</evidence>
<gene>
    <name evidence="6" type="ordered locus">CLL_A2108</name>
</gene>
<sequence length="1009" mass="115356">MKKRNQIISSLIVIALTTSITNTFAYADDKKTNDKINTKTYNKQLNELDEATLKLEQIKVTTGAAAFINPIEDNDNDKIFKENDKESITIKTSARTLDEYLKSKLPRNNRRVKRYSSLSLFQSNKEDIKARLKDGMENYKTNIDIKDLIDLDDINNNSNKILDLYFDVIYENPQIFYCNPTSVKFDNCTYNPSTGKLNSCDIKVNYEYSNDVIDKMREKLNNKINYIKKNYLDECLTDLEIEYAIHDYITQNCTYDKDNYDKKTVPNISHASYGALINQIAVCDGYSKATMLLLNEYGIEAGIVTNDSHAWNYVNIDGNYYQTDLTWDDPTPETNKITYKNFNCSDNVMRKIHPWTSTIPESCTDTTFDDLFRIINGNSVNGKNSVRIKDKLYYLEGTDLWKCNLDGSDKTLFSKNITQSANMVNLVTNDNDIYYLSELEIKKINTNDKKIDTFKNLSDEFNFTSGRYSVQFYIKNSKLNIRFGQSKNDSNLKFTTKEYELKATPEKSDDKPENIVKVDKSSLIAIYDHNKDNVKGTFTDETWNTFLQSLNQAKNILDRDDATQLDINNALSNLQTSINNLKDKPKNIVKVDKSNLIAIYNHNKDNVKGTFTDETWNTFLQSLNQAKNILDRDDATQLDINNALSNLQTSINNLKDKPKNIVKVDKSNLIAIYNHNKDNVKGTFTDETWNTFLQSLNQAKNILDRDDATQFDINNALSNLQTSINNLKDKPKNIVKVDNVNHSSSGGSSGGGGGSTKKSSENKTSMLNEDNTAISTTKITDNNPSNLNIITTVKNFAQTLTAINNINKKISVDEIYEINNINFNGTIANLKSNNNNYIYVSCTSTLGNSNINSLKIDANKLNSKEKYIYTLDAVTNKLIFINSVQDDLIEIQASNQVQYVLSDTEIQSLKNNDWNKVNNDWLYIENGHTITGWIKTVDNNWYHMDGNGLMQKGWIQDNNKWYYLNQDGSMKTGWFKDISGNWYYLNPNGSMATNTNINGYYINQYGIWQ</sequence>
<dbReference type="SUPFAM" id="SSF69360">
    <property type="entry name" value="Cell wall binding repeat"/>
    <property type="match status" value="1"/>
</dbReference>
<organism evidence="6">
    <name type="scientific">Clostridium botulinum (strain Eklund 17B / Type B)</name>
    <dbReference type="NCBI Taxonomy" id="935198"/>
    <lineage>
        <taxon>Bacteria</taxon>
        <taxon>Bacillati</taxon>
        <taxon>Bacillota</taxon>
        <taxon>Clostridia</taxon>
        <taxon>Eubacteriales</taxon>
        <taxon>Clostridiaceae</taxon>
        <taxon>Clostridium</taxon>
    </lineage>
</organism>
<accession>B2TLL1</accession>
<proteinExistence type="predicted"/>
<dbReference type="HOGENOM" id="CLU_282653_0_0_9"/>
<dbReference type="PROSITE" id="PS51170">
    <property type="entry name" value="CW"/>
    <property type="match status" value="3"/>
</dbReference>
<evidence type="ECO:0000256" key="3">
    <source>
        <dbReference type="SAM" id="MobiDB-lite"/>
    </source>
</evidence>
<feature type="repeat" description="Cell wall-binding" evidence="2">
    <location>
        <begin position="951"/>
        <end position="970"/>
    </location>
</feature>
<protein>
    <submittedName>
        <fullName evidence="6">Sugar/cell wall binding repeat protein</fullName>
    </submittedName>
</protein>
<keyword evidence="1" id="KW-0677">Repeat</keyword>
<dbReference type="InterPro" id="IPR002931">
    <property type="entry name" value="Transglutaminase-like"/>
</dbReference>
<feature type="chain" id="PRO_5009947319" evidence="4">
    <location>
        <begin position="28"/>
        <end position="1009"/>
    </location>
</feature>
<dbReference type="Pfam" id="PF07554">
    <property type="entry name" value="FIVAR"/>
    <property type="match status" value="3"/>
</dbReference>
<dbReference type="EMBL" id="CP001056">
    <property type="protein sequence ID" value="ACD24473.1"/>
    <property type="molecule type" value="Genomic_DNA"/>
</dbReference>